<sequence>MVRTVNTNSANSAPPDNSINGWTTIPVKPKTLVSFPKYPTEPTMHMLVLSSYFAISTNKWIWHCYLDDEILSPNPRGLERRLRIQKAFTKSGNFFAEHRIVLKSLNISTSRIVELFFGSEEDLWKADALVHKYSKAMTGVGDRIRRMENTGKMVCHGVHLPEEYTNKFIHKWDLKEKRLRELEDMNPVFHSTGERWLYRIRCVHYMSSLASKEQLARTGGTWSVTFSDFRVAECFVDGYEEFNFFVGPCAGEIKWYQERLFHNPNRLLKGPGSSNGGGSVSGIAESIAGASKRAEKRVEGLVLSENPEQAKSTQDVGVYITGQRKPEDQILLSLLEQAQSPADVKVTGAGQQELEIQSITTATTGGFNQAVVVGKPDVHVLTTAATDGLKQAVIAKKSEVRAPANASIKKEKPQPLQHLAKTTPITTSTNSAGDKATPPTEGVKQQNPNNPKRARAKGAKGAKATLPAKGPTSGNNGNNNSVSASSVPTPAVQTTATAIQSHRQHRQQNPRQNINHGPPDNIAATTATASTTDVSSGGGEATATSVDRSQLKIEKMLFTEAADKRKQRRNRGKKGAGKKSAATMAAGGGGEGEMKVQKVVAQGVAG</sequence>
<proteinExistence type="predicted"/>
<feature type="region of interest" description="Disordered" evidence="1">
    <location>
        <begin position="401"/>
        <end position="594"/>
    </location>
</feature>
<evidence type="ECO:0000313" key="3">
    <source>
        <dbReference type="Proteomes" id="UP000244722"/>
    </source>
</evidence>
<feature type="compositionally biased region" description="Low complexity" evidence="1">
    <location>
        <begin position="523"/>
        <end position="532"/>
    </location>
</feature>
<keyword evidence="3" id="KW-1185">Reference proteome</keyword>
<dbReference type="Proteomes" id="UP000244722">
    <property type="component" value="Unassembled WGS sequence"/>
</dbReference>
<evidence type="ECO:0000256" key="1">
    <source>
        <dbReference type="SAM" id="MobiDB-lite"/>
    </source>
</evidence>
<gene>
    <name evidence="2" type="ORF">B9Z19DRAFT_1190586</name>
</gene>
<protein>
    <submittedName>
        <fullName evidence="2">Uncharacterized protein</fullName>
    </submittedName>
</protein>
<accession>A0A2T7A399</accession>
<organism evidence="2 3">
    <name type="scientific">Tuber borchii</name>
    <name type="common">White truffle</name>
    <dbReference type="NCBI Taxonomy" id="42251"/>
    <lineage>
        <taxon>Eukaryota</taxon>
        <taxon>Fungi</taxon>
        <taxon>Dikarya</taxon>
        <taxon>Ascomycota</taxon>
        <taxon>Pezizomycotina</taxon>
        <taxon>Pezizomycetes</taxon>
        <taxon>Pezizales</taxon>
        <taxon>Tuberaceae</taxon>
        <taxon>Tuber</taxon>
    </lineage>
</organism>
<feature type="compositionally biased region" description="Polar residues" evidence="1">
    <location>
        <begin position="423"/>
        <end position="432"/>
    </location>
</feature>
<dbReference type="AlphaFoldDB" id="A0A2T7A399"/>
<dbReference type="OrthoDB" id="5388996at2759"/>
<name>A0A2T7A399_TUBBO</name>
<feature type="compositionally biased region" description="Low complexity" evidence="1">
    <location>
        <begin position="461"/>
        <end position="501"/>
    </location>
</feature>
<feature type="compositionally biased region" description="Basic and acidic residues" evidence="1">
    <location>
        <begin position="549"/>
        <end position="564"/>
    </location>
</feature>
<comment type="caution">
    <text evidence="2">The sequence shown here is derived from an EMBL/GenBank/DDBJ whole genome shotgun (WGS) entry which is preliminary data.</text>
</comment>
<reference evidence="2 3" key="1">
    <citation type="submission" date="2017-04" db="EMBL/GenBank/DDBJ databases">
        <title>Draft genome sequence of Tuber borchii Vittad., a whitish edible truffle.</title>
        <authorList>
            <consortium name="DOE Joint Genome Institute"/>
            <person name="Murat C."/>
            <person name="Kuo A."/>
            <person name="Barry K.W."/>
            <person name="Clum A."/>
            <person name="Dockter R.B."/>
            <person name="Fauchery L."/>
            <person name="Iotti M."/>
            <person name="Kohler A."/>
            <person name="Labutti K."/>
            <person name="Lindquist E.A."/>
            <person name="Lipzen A."/>
            <person name="Ohm R.A."/>
            <person name="Wang M."/>
            <person name="Grigoriev I.V."/>
            <person name="Zambonelli A."/>
            <person name="Martin F.M."/>
        </authorList>
    </citation>
    <scope>NUCLEOTIDE SEQUENCE [LARGE SCALE GENOMIC DNA]</scope>
    <source>
        <strain evidence="2 3">Tbo3840</strain>
    </source>
</reference>
<dbReference type="EMBL" id="NESQ01000032">
    <property type="protein sequence ID" value="PUU82223.1"/>
    <property type="molecule type" value="Genomic_DNA"/>
</dbReference>
<feature type="compositionally biased region" description="Basic residues" evidence="1">
    <location>
        <begin position="565"/>
        <end position="577"/>
    </location>
</feature>
<evidence type="ECO:0000313" key="2">
    <source>
        <dbReference type="EMBL" id="PUU82223.1"/>
    </source>
</evidence>